<evidence type="ECO:0000259" key="13">
    <source>
        <dbReference type="Pfam" id="PF07780"/>
    </source>
</evidence>
<feature type="domain" description="Calcineurin-like phosphoesterase" evidence="11">
    <location>
        <begin position="376"/>
        <end position="567"/>
    </location>
</feature>
<evidence type="ECO:0000256" key="8">
    <source>
        <dbReference type="HAMAP-Rule" id="MF_03163"/>
    </source>
</evidence>
<feature type="domain" description="Ribosomal RNA methyltransferase SPB1-like C-terminal" evidence="13">
    <location>
        <begin position="1709"/>
        <end position="1916"/>
    </location>
</feature>
<evidence type="ECO:0000256" key="9">
    <source>
        <dbReference type="SAM" id="MobiDB-lite"/>
    </source>
</evidence>
<keyword evidence="2 8" id="KW-0690">Ribosome biogenesis</keyword>
<evidence type="ECO:0000256" key="4">
    <source>
        <dbReference type="ARBA" id="ARBA00022603"/>
    </source>
</evidence>
<feature type="transmembrane region" description="Helical" evidence="10">
    <location>
        <begin position="899"/>
        <end position="921"/>
    </location>
</feature>
<feature type="region of interest" description="Disordered" evidence="9">
    <location>
        <begin position="1477"/>
        <end position="1501"/>
    </location>
</feature>
<evidence type="ECO:0000256" key="2">
    <source>
        <dbReference type="ARBA" id="ARBA00022517"/>
    </source>
</evidence>
<evidence type="ECO:0000256" key="7">
    <source>
        <dbReference type="ARBA" id="ARBA00023242"/>
    </source>
</evidence>
<dbReference type="InterPro" id="IPR002877">
    <property type="entry name" value="RNA_MeTrfase_FtsJ_dom"/>
</dbReference>
<evidence type="ECO:0000259" key="12">
    <source>
        <dbReference type="Pfam" id="PF01728"/>
    </source>
</evidence>
<feature type="transmembrane region" description="Helical" evidence="10">
    <location>
        <begin position="90"/>
        <end position="113"/>
    </location>
</feature>
<keyword evidence="5 8" id="KW-0808">Transferase</keyword>
<dbReference type="HAMAP" id="MF_01547">
    <property type="entry name" value="RNA_methyltr_E"/>
    <property type="match status" value="1"/>
</dbReference>
<dbReference type="SUPFAM" id="SSF53335">
    <property type="entry name" value="S-adenosyl-L-methionine-dependent methyltransferases"/>
    <property type="match status" value="1"/>
</dbReference>
<sequence>MPWPIDSMMEPASTKAEDQLIWFALYLVIYLAFYFFTSPFVGNRELLDSWTPYVYFSMVLYAWLISAAALHTPVHALGLLDSTIKQPISLLFPFFSASFVFLIILEVLMALFLSRITKKLGFSWTVAHVSLGRSFMNVLRNSAAISVACVALIVHCDATYDCAATPDEPVTYNSHACAQIFSFVQSDEVDTLVPASYGGAILIWCMGMLLAITNFILERYSGIRMIASFGWFKNSAEDNGVDELSEGENGHELLPPELNLPMVPWYSMLLFDTVFDLLISLKIFLGRFDMRTMQRALHPNDEDYYFDHLAEKEEVWLDFMADCGDGFNSSYQIARLLAQPQLDVECKLPDDDDGKFVMYKDAEKKKKTKTVKRVFPRGDALIIGGDLAYPHPDDKTYETRLFRCFEYAMKPPPSYHPSAISTQKKAPEGCTSLREYKGPSVFAIPGNHDWFDGLNTFTRYICQRDWLGGWLLPQKTSYFSLQLPHGWWLFGVDLALENDIDIEQFGFFERVAKSKMGPNDAVIVLTHEPRWLLNVYEDKSNVDVKLSYLIERVLKGRVAVRLAGDIHNYMRHSLVEESHMLKRPTSMIFDMPRPRFSTVNLPRRHSFSSPVHMHFPHLKQHDDHIENEEVACDTEPTTPSTVGHKCAARHLIISGGGGAFLHPTHIPSSKIVSNGGLYEQKLCYPPAHVSRRYAVLNVLGFRRLNWRFDAIGGVGYFVLVFSMFPRCSVGSIYAAATHWDAVVQFYQELVHVLYDMVTTSHVSLLCSIAMLFGTIGFADCTTFPKRCAMGLTVSCFHYVAAFTILLIYECLLEIASARGALGREGEHTLYLFFSSTLPDFSAIRKYDLFGLASLYGEFMQLCMTIFDVPEMVALHRNKICTSGYESLGRMELWTYYASVFPYFWVLATPVVSFVFGTYLYLSLNLLGCHYNEAFSSLRIASYKNFLRLHFDKKGRLEVLAFGVDKMPHRWCRDPKWSGGHGPRASLERNLPSFKWTRPSYWKPLVSKVDNMLRMDFENPSLDGKFNTADRSKTFLHVHTLIVTLQNRQTAAMVKRKKHDKDKYYNLARQQGYRARSAFKLIQLNKKYDFLSTAKVCIDLCAAPGGWCQVAAKYMPASSIILGIDLLPIRPIRGVKTFQCDITTARCRQIIKQEMQSWQADVVLCDGAPNVGAEYSKDAYVQNELALIALKLAVDVLGRGGTFVSKVFRSQDYNALLWVFKQLFKKVSATKPLSSRNESAEIFVVCEHFLAPHSIDPKLFDPKYVFDQVDSQEKSITIFHPKFGDRKRHREGYDEALGVTLTNECSVSQFIDAHDPIRLLTDTTSIKFMPEDDVFRDHKDTSDEIVTCLNDLKVLGKGDFKSLLRWRSRMVKYKEELLKAERPEEKTEDKNISEKEPQLELTEEEKDALVREELSQLRANVLSRKKREKKKERERKQKLRIRAALGMNAEGIEIMETEAAFSLKELKLSKSKVDELENAGADSCSEESLEFETSDEDVSRDCEDSDAEYDELLDKSMEKAYDEYLTRRGDDVKTRKAVKRTKVAKRALAGEALVQDSAMFDGDMKQYQKMIVPEESSDESDDDDLNVSLKVPEKSTAAVNRWFSNNKLFEGIEVNDSLALPQMPMTDKEIRHVKRKAAMERQERRAKKKLKKEENEYELEFGTGFDVVAAANSDVHTEAGESDDEVTAKKKALIRSGMGAALKDDKSLTDKIDVVAAGEEPEVEELPVMDERKYDSDHEEYDAEDRAKTMALASMMIHKSKAKDLIDASYNRYAWNDSEGLPDWFVDDEEKHYRPQIPIPKNVLAQMKERFMDMATKPLKKVAEARGRKNRLKMKKLKAAKKQATDIANLPDMSTREKLKAIDRAMKGARLKKESKVYVVSTRGGAKTAGGKKIGKGKVKVVDLRMKKDKRNAELRAKRGKKRKR</sequence>
<feature type="binding site" evidence="8">
    <location>
        <position position="1106"/>
    </location>
    <ligand>
        <name>S-adenosyl-L-methionine</name>
        <dbReference type="ChEBI" id="CHEBI:59789"/>
    </ligand>
</feature>
<feature type="transmembrane region" description="Helical" evidence="10">
    <location>
        <begin position="20"/>
        <end position="41"/>
    </location>
</feature>
<comment type="catalytic activity">
    <reaction evidence="8">
        <text>a ribonucleotide in rRNA + S-adenosyl-L-methionine = a 2'-O-methylribonucleotide in rRNA + S-adenosyl-L-homocysteine + H(+)</text>
        <dbReference type="Rhea" id="RHEA:48628"/>
        <dbReference type="Rhea" id="RHEA-COMP:12164"/>
        <dbReference type="Rhea" id="RHEA-COMP:12165"/>
        <dbReference type="ChEBI" id="CHEBI:15378"/>
        <dbReference type="ChEBI" id="CHEBI:57856"/>
        <dbReference type="ChEBI" id="CHEBI:59789"/>
        <dbReference type="ChEBI" id="CHEBI:90675"/>
        <dbReference type="ChEBI" id="CHEBI:90676"/>
    </reaction>
</comment>
<dbReference type="InterPro" id="IPR028589">
    <property type="entry name" value="SPB1-like"/>
</dbReference>
<dbReference type="InterPro" id="IPR015507">
    <property type="entry name" value="rRNA-MeTfrase_E"/>
</dbReference>
<feature type="transmembrane region" description="Helical" evidence="10">
    <location>
        <begin position="756"/>
        <end position="777"/>
    </location>
</feature>
<comment type="similarity">
    <text evidence="8">Belongs to the class I-like SAM-binding methyltransferase superfamily. RNA methyltransferase RlmE family. SPB1 subfamily.</text>
</comment>
<keyword evidence="10" id="KW-0812">Transmembrane</keyword>
<feature type="compositionally biased region" description="Basic and acidic residues" evidence="9">
    <location>
        <begin position="1381"/>
        <end position="1397"/>
    </location>
</feature>
<protein>
    <recommendedName>
        <fullName evidence="8">Putative rRNA methyltransferase</fullName>
        <ecNumber evidence="8">2.1.1.-</ecNumber>
    </recommendedName>
    <alternativeName>
        <fullName evidence="8">2'-O-ribose RNA methyltransferase SPB1 homolog</fullName>
    </alternativeName>
</protein>
<evidence type="ECO:0000313" key="15">
    <source>
        <dbReference type="EMBL" id="CEG47557.1"/>
    </source>
</evidence>
<evidence type="ECO:0000256" key="10">
    <source>
        <dbReference type="SAM" id="Phobius"/>
    </source>
</evidence>
<feature type="transmembrane region" description="Helical" evidence="10">
    <location>
        <begin position="710"/>
        <end position="736"/>
    </location>
</feature>
<dbReference type="OrthoDB" id="1883418at2759"/>
<dbReference type="Pfam" id="PF11861">
    <property type="entry name" value="DUF3381"/>
    <property type="match status" value="1"/>
</dbReference>
<keyword evidence="10" id="KW-1133">Transmembrane helix</keyword>
<dbReference type="PANTHER" id="PTHR34211">
    <property type="entry name" value="CALCINEURIN-LIKE METALLO-PHOSPHOESTERASE SUPERFAMILY PROTEIN"/>
    <property type="match status" value="1"/>
</dbReference>
<feature type="active site" description="Proton acceptor" evidence="8">
    <location>
        <position position="1205"/>
    </location>
</feature>
<feature type="binding site" evidence="8">
    <location>
        <position position="1165"/>
    </location>
    <ligand>
        <name>S-adenosyl-L-methionine</name>
        <dbReference type="ChEBI" id="CHEBI:59789"/>
    </ligand>
</feature>
<dbReference type="GO" id="GO:0008649">
    <property type="term" value="F:rRNA methyltransferase activity"/>
    <property type="evidence" value="ECO:0007669"/>
    <property type="project" value="UniProtKB-UniRule"/>
</dbReference>
<dbReference type="Gene3D" id="3.60.21.10">
    <property type="match status" value="1"/>
</dbReference>
<dbReference type="InterPro" id="IPR012920">
    <property type="entry name" value="rRNA_MeTfrase_SPB1-like_C"/>
</dbReference>
<keyword evidence="7 8" id="KW-0539">Nucleus</keyword>
<dbReference type="HAMAP" id="MF_03163">
    <property type="entry name" value="RNA_methyltr_E_SPB1"/>
    <property type="match status" value="1"/>
</dbReference>
<feature type="domain" description="DUF3381" evidence="14">
    <location>
        <begin position="1285"/>
        <end position="1441"/>
    </location>
</feature>
<feature type="transmembrane region" description="Helical" evidence="10">
    <location>
        <begin position="263"/>
        <end position="285"/>
    </location>
</feature>
<evidence type="ECO:0000313" key="16">
    <source>
        <dbReference type="Proteomes" id="UP000054928"/>
    </source>
</evidence>
<dbReference type="InterPro" id="IPR029052">
    <property type="entry name" value="Metallo-depent_PP-like"/>
</dbReference>
<feature type="transmembrane region" description="Helical" evidence="10">
    <location>
        <begin position="195"/>
        <end position="217"/>
    </location>
</feature>
<comment type="subcellular location">
    <subcellularLocation>
        <location evidence="1 8">Nucleus</location>
        <location evidence="1 8">Nucleolus</location>
    </subcellularLocation>
</comment>
<evidence type="ECO:0000256" key="3">
    <source>
        <dbReference type="ARBA" id="ARBA00022552"/>
    </source>
</evidence>
<evidence type="ECO:0000259" key="11">
    <source>
        <dbReference type="Pfam" id="PF00149"/>
    </source>
</evidence>
<dbReference type="Proteomes" id="UP000054928">
    <property type="component" value="Unassembled WGS sequence"/>
</dbReference>
<dbReference type="FunFam" id="3.40.50.150:FF:000004">
    <property type="entry name" value="AdoMet-dependent rRNA methyltransferase SPB1"/>
    <property type="match status" value="1"/>
</dbReference>
<dbReference type="InterPro" id="IPR029063">
    <property type="entry name" value="SAM-dependent_MTases_sf"/>
</dbReference>
<dbReference type="EMBL" id="CCYD01002589">
    <property type="protein sequence ID" value="CEG47557.1"/>
    <property type="molecule type" value="Genomic_DNA"/>
</dbReference>
<comment type="function">
    <text evidence="8">Probable methyltransferase involved in the maturation of rRNA and in the biogenesis of ribosomal subunits.</text>
</comment>
<evidence type="ECO:0000259" key="14">
    <source>
        <dbReference type="Pfam" id="PF11861"/>
    </source>
</evidence>
<feature type="binding site" evidence="8">
    <location>
        <position position="1104"/>
    </location>
    <ligand>
        <name>S-adenosyl-L-methionine</name>
        <dbReference type="ChEBI" id="CHEBI:59789"/>
    </ligand>
</feature>
<feature type="compositionally biased region" description="Acidic residues" evidence="9">
    <location>
        <begin position="1483"/>
        <end position="1495"/>
    </location>
</feature>
<feature type="binding site" evidence="8">
    <location>
        <position position="1140"/>
    </location>
    <ligand>
        <name>S-adenosyl-L-methionine</name>
        <dbReference type="ChEBI" id="CHEBI:59789"/>
    </ligand>
</feature>
<dbReference type="Gene3D" id="3.40.50.150">
    <property type="entry name" value="Vaccinia Virus protein VP39"/>
    <property type="match status" value="1"/>
</dbReference>
<keyword evidence="3 8" id="KW-0698">rRNA processing</keyword>
<proteinExistence type="inferred from homology"/>
<keyword evidence="4 8" id="KW-0489">Methyltransferase</keyword>
<dbReference type="Pfam" id="PF01728">
    <property type="entry name" value="FtsJ"/>
    <property type="match status" value="1"/>
</dbReference>
<reference evidence="16" key="1">
    <citation type="submission" date="2014-09" db="EMBL/GenBank/DDBJ databases">
        <authorList>
            <person name="Sharma Rahul"/>
            <person name="Thines Marco"/>
        </authorList>
    </citation>
    <scope>NUCLEOTIDE SEQUENCE [LARGE SCALE GENOMIC DNA]</scope>
</reference>
<keyword evidence="16" id="KW-1185">Reference proteome</keyword>
<feature type="compositionally biased region" description="Basic and acidic residues" evidence="9">
    <location>
        <begin position="1905"/>
        <end position="1916"/>
    </location>
</feature>
<dbReference type="GO" id="GO:0005730">
    <property type="term" value="C:nucleolus"/>
    <property type="evidence" value="ECO:0007669"/>
    <property type="project" value="UniProtKB-SubCell"/>
</dbReference>
<keyword evidence="10" id="KW-0472">Membrane</keyword>
<dbReference type="InterPro" id="IPR024576">
    <property type="entry name" value="rRNA_MeTfrase_Spb1_DUF3381"/>
</dbReference>
<dbReference type="RefSeq" id="XP_024583926.1">
    <property type="nucleotide sequence ID" value="XM_024718537.1"/>
</dbReference>
<evidence type="ECO:0000256" key="6">
    <source>
        <dbReference type="ARBA" id="ARBA00022691"/>
    </source>
</evidence>
<dbReference type="Pfam" id="PF00149">
    <property type="entry name" value="Metallophos"/>
    <property type="match status" value="1"/>
</dbReference>
<dbReference type="InterPro" id="IPR004843">
    <property type="entry name" value="Calcineurin-like_PHP"/>
</dbReference>
<evidence type="ECO:0000256" key="1">
    <source>
        <dbReference type="ARBA" id="ARBA00004604"/>
    </source>
</evidence>
<evidence type="ECO:0000256" key="5">
    <source>
        <dbReference type="ARBA" id="ARBA00022679"/>
    </source>
</evidence>
<organism evidence="15 16">
    <name type="scientific">Plasmopara halstedii</name>
    <name type="common">Downy mildew of sunflower</name>
    <dbReference type="NCBI Taxonomy" id="4781"/>
    <lineage>
        <taxon>Eukaryota</taxon>
        <taxon>Sar</taxon>
        <taxon>Stramenopiles</taxon>
        <taxon>Oomycota</taxon>
        <taxon>Peronosporomycetes</taxon>
        <taxon>Peronosporales</taxon>
        <taxon>Peronosporaceae</taxon>
        <taxon>Plasmopara</taxon>
    </lineage>
</organism>
<name>A0A0P1B077_PLAHL</name>
<feature type="binding site" evidence="8">
    <location>
        <position position="1124"/>
    </location>
    <ligand>
        <name>S-adenosyl-L-methionine</name>
        <dbReference type="ChEBI" id="CHEBI:59789"/>
    </ligand>
</feature>
<keyword evidence="6 8" id="KW-0949">S-adenosyl-L-methionine</keyword>
<accession>A0A0P1B077</accession>
<dbReference type="GeneID" id="36399480"/>
<dbReference type="EC" id="2.1.1.-" evidence="8"/>
<feature type="transmembrane region" description="Helical" evidence="10">
    <location>
        <begin position="53"/>
        <end position="70"/>
    </location>
</feature>
<dbReference type="SUPFAM" id="SSF56300">
    <property type="entry name" value="Metallo-dependent phosphatases"/>
    <property type="match status" value="1"/>
</dbReference>
<dbReference type="PANTHER" id="PTHR34211:SF3">
    <property type="entry name" value="CALCINEURIN-LIKE METALLO-PHOSPHOESTERASE SUPERFAMILY PROTEIN"/>
    <property type="match status" value="1"/>
</dbReference>
<feature type="region of interest" description="Disordered" evidence="9">
    <location>
        <begin position="1905"/>
        <end position="1924"/>
    </location>
</feature>
<feature type="domain" description="Ribosomal RNA methyltransferase FtsJ" evidence="12">
    <location>
        <begin position="1072"/>
        <end position="1248"/>
    </location>
</feature>
<feature type="region of interest" description="Disordered" evidence="9">
    <location>
        <begin position="1381"/>
        <end position="1405"/>
    </location>
</feature>
<dbReference type="GO" id="GO:0016787">
    <property type="term" value="F:hydrolase activity"/>
    <property type="evidence" value="ECO:0007669"/>
    <property type="project" value="InterPro"/>
</dbReference>
<dbReference type="Pfam" id="PF07780">
    <property type="entry name" value="Spb1_C"/>
    <property type="match status" value="1"/>
</dbReference>